<gene>
    <name evidence="1" type="ORF">CQ13_39975</name>
</gene>
<reference evidence="1 2" key="1">
    <citation type="submission" date="2014-03" db="EMBL/GenBank/DDBJ databases">
        <title>Bradyrhizobium valentinum sp. nov., isolated from effective nodules of Lupinus mariae-josephae, a lupine endemic of basic-lime soils in Eastern Spain.</title>
        <authorList>
            <person name="Duran D."/>
            <person name="Rey L."/>
            <person name="Navarro A."/>
            <person name="Busquets A."/>
            <person name="Imperial J."/>
            <person name="Ruiz-Argueso T."/>
        </authorList>
    </citation>
    <scope>NUCLEOTIDE SEQUENCE [LARGE SCALE GENOMIC DNA]</scope>
    <source>
        <strain evidence="1 2">Ro19</strain>
    </source>
</reference>
<dbReference type="Proteomes" id="UP000052023">
    <property type="component" value="Unassembled WGS sequence"/>
</dbReference>
<comment type="caution">
    <text evidence="1">The sequence shown here is derived from an EMBL/GenBank/DDBJ whole genome shotgun (WGS) entry which is preliminary data.</text>
</comment>
<evidence type="ECO:0000313" key="2">
    <source>
        <dbReference type="Proteomes" id="UP000052023"/>
    </source>
</evidence>
<evidence type="ECO:0000313" key="1">
    <source>
        <dbReference type="EMBL" id="KRR24676.1"/>
    </source>
</evidence>
<accession>A0A0R3MXA7</accession>
<organism evidence="1 2">
    <name type="scientific">Bradyrhizobium retamae</name>
    <dbReference type="NCBI Taxonomy" id="1300035"/>
    <lineage>
        <taxon>Bacteria</taxon>
        <taxon>Pseudomonadati</taxon>
        <taxon>Pseudomonadota</taxon>
        <taxon>Alphaproteobacteria</taxon>
        <taxon>Hyphomicrobiales</taxon>
        <taxon>Nitrobacteraceae</taxon>
        <taxon>Bradyrhizobium</taxon>
    </lineage>
</organism>
<name>A0A0R3MXA7_9BRAD</name>
<protein>
    <submittedName>
        <fullName evidence="1">Uncharacterized protein</fullName>
    </submittedName>
</protein>
<keyword evidence="2" id="KW-1185">Reference proteome</keyword>
<sequence length="75" mass="8444">MGSSGDAVFLFLLAGLQDPPELLPQFVELWDQGYEIVYGIRAKREEGRGMRFPQHRLLTKFSELVVLSASATSSW</sequence>
<dbReference type="AlphaFoldDB" id="A0A0R3MXA7"/>
<dbReference type="EMBL" id="LLYA01000152">
    <property type="protein sequence ID" value="KRR24676.1"/>
    <property type="molecule type" value="Genomic_DNA"/>
</dbReference>
<proteinExistence type="predicted"/>